<evidence type="ECO:0000256" key="1">
    <source>
        <dbReference type="ARBA" id="ARBA00010541"/>
    </source>
</evidence>
<evidence type="ECO:0000256" key="2">
    <source>
        <dbReference type="SAM" id="SignalP"/>
    </source>
</evidence>
<dbReference type="SMART" id="SM00228">
    <property type="entry name" value="PDZ"/>
    <property type="match status" value="2"/>
</dbReference>
<keyword evidence="5" id="KW-1185">Reference proteome</keyword>
<sequence length="718" mass="82934">MLRTLFCFVFFTIVVLAQEDAKVPISEAIINVQKYFFTVEVKLGKNIEKKVLNKNDYDYEPNEQFITNKITRRLMGVAYPKKNWIITSSIGAFPNQFKQVEVITATGKKIPAKYHGTFEKYAVDIFQTAEDIPTPALEDYDLRDASNDFYAVGLVERQHKIYFNYVLHQNREQRIPFSQGQKDDSLHQIGFHFLLTPQGRPFAYSFSSYSFHGEHQQWVDKNNVNTPMIHTENLKIQNAKKQISQDLNSTILPITIKFRHRPKEENDMTFYGHRGRVNNDTIELKTSGCLIDNNGTLLISSDLATEHIKRIQNIEVKMGVKSFNASFLGIFNNIGAMLIHCPHLKNHHAKINRHYHLQRQELFFAISADKGNIDDIKRVPLRFDKYTIGYKDNKFIDIYTSKNLDTFLLNRHNEVIGFFTDFKIDEEDRLKTSSYSSPANKPNVFLFKDVNKILNDPTAHFDKKAVPVEEKEQTKTWLGVEIQIPKTQLIEHLKATTVTQYGKIGYIVNYVYDNSPAQKIGLKPLDIILSVTPQDSKNEIFFESQYSYHSDSVAPRFAWGDLEFSRFFSKRNHSVIDILTKLGENREVVIKYFRNGKIQTKSCKLHKAPLDFETAEKIKVQSLGITVKDLTYEVKQALHIPSTTTGVVVFQVTQGKPAMIAGIRTYEIITLVDDVRVKDAQHFYDLIDQAYKTNNEYTTVLVNRLDKSRIAKLQFVKD</sequence>
<proteinExistence type="inferred from homology"/>
<feature type="signal peptide" evidence="2">
    <location>
        <begin position="1"/>
        <end position="17"/>
    </location>
</feature>
<dbReference type="SUPFAM" id="SSF50156">
    <property type="entry name" value="PDZ domain-like"/>
    <property type="match status" value="2"/>
</dbReference>
<dbReference type="EMBL" id="AP019860">
    <property type="protein sequence ID" value="BBM84732.1"/>
    <property type="molecule type" value="Genomic_DNA"/>
</dbReference>
<feature type="domain" description="PDZ" evidence="3">
    <location>
        <begin position="621"/>
        <end position="706"/>
    </location>
</feature>
<protein>
    <recommendedName>
        <fullName evidence="3">PDZ domain-containing protein</fullName>
    </recommendedName>
</protein>
<dbReference type="Pfam" id="PF13180">
    <property type="entry name" value="PDZ_2"/>
    <property type="match status" value="1"/>
</dbReference>
<dbReference type="InterPro" id="IPR001478">
    <property type="entry name" value="PDZ"/>
</dbReference>
<evidence type="ECO:0000313" key="4">
    <source>
        <dbReference type="EMBL" id="BBM84732.1"/>
    </source>
</evidence>
<dbReference type="InterPro" id="IPR036034">
    <property type="entry name" value="PDZ_sf"/>
</dbReference>
<dbReference type="Gene3D" id="2.30.42.10">
    <property type="match status" value="2"/>
</dbReference>
<dbReference type="GO" id="GO:0004252">
    <property type="term" value="F:serine-type endopeptidase activity"/>
    <property type="evidence" value="ECO:0007669"/>
    <property type="project" value="TreeGrafter"/>
</dbReference>
<dbReference type="PANTHER" id="PTHR22939">
    <property type="entry name" value="SERINE PROTEASE FAMILY S1C HTRA-RELATED"/>
    <property type="match status" value="1"/>
</dbReference>
<name>A0A5S9F4Z3_UABAM</name>
<organism evidence="4 5">
    <name type="scientific">Uabimicrobium amorphum</name>
    <dbReference type="NCBI Taxonomy" id="2596890"/>
    <lineage>
        <taxon>Bacteria</taxon>
        <taxon>Pseudomonadati</taxon>
        <taxon>Planctomycetota</taxon>
        <taxon>Candidatus Uabimicrobiia</taxon>
        <taxon>Candidatus Uabimicrobiales</taxon>
        <taxon>Candidatus Uabimicrobiaceae</taxon>
        <taxon>Candidatus Uabimicrobium</taxon>
    </lineage>
</organism>
<dbReference type="AlphaFoldDB" id="A0A5S9F4Z3"/>
<evidence type="ECO:0000313" key="5">
    <source>
        <dbReference type="Proteomes" id="UP000326354"/>
    </source>
</evidence>
<dbReference type="Proteomes" id="UP000326354">
    <property type="component" value="Chromosome"/>
</dbReference>
<comment type="similarity">
    <text evidence="1">Belongs to the peptidase S1C family.</text>
</comment>
<gene>
    <name evidence="4" type="ORF">UABAM_03093</name>
</gene>
<reference evidence="4 5" key="1">
    <citation type="submission" date="2019-08" db="EMBL/GenBank/DDBJ databases">
        <title>Complete genome sequence of Candidatus Uab amorphum.</title>
        <authorList>
            <person name="Shiratori T."/>
            <person name="Suzuki S."/>
            <person name="Kakizawa Y."/>
            <person name="Ishida K."/>
        </authorList>
    </citation>
    <scope>NUCLEOTIDE SEQUENCE [LARGE SCALE GENOMIC DNA]</scope>
    <source>
        <strain evidence="4 5">SRT547</strain>
    </source>
</reference>
<feature type="domain" description="PDZ" evidence="3">
    <location>
        <begin position="476"/>
        <end position="561"/>
    </location>
</feature>
<dbReference type="PANTHER" id="PTHR22939:SF129">
    <property type="entry name" value="SERINE PROTEASE HTRA2, MITOCHONDRIAL"/>
    <property type="match status" value="1"/>
</dbReference>
<dbReference type="KEGG" id="uam:UABAM_03093"/>
<evidence type="ECO:0000259" key="3">
    <source>
        <dbReference type="SMART" id="SM00228"/>
    </source>
</evidence>
<dbReference type="GO" id="GO:0006508">
    <property type="term" value="P:proteolysis"/>
    <property type="evidence" value="ECO:0007669"/>
    <property type="project" value="TreeGrafter"/>
</dbReference>
<accession>A0A5S9F4Z3</accession>
<keyword evidence="2" id="KW-0732">Signal</keyword>
<dbReference type="RefSeq" id="WP_151968866.1">
    <property type="nucleotide sequence ID" value="NZ_AP019860.1"/>
</dbReference>
<dbReference type="OrthoDB" id="208231at2"/>
<feature type="chain" id="PRO_5024893939" description="PDZ domain-containing protein" evidence="2">
    <location>
        <begin position="18"/>
        <end position="718"/>
    </location>
</feature>
<dbReference type="GO" id="GO:0012501">
    <property type="term" value="P:programmed cell death"/>
    <property type="evidence" value="ECO:0007669"/>
    <property type="project" value="TreeGrafter"/>
</dbReference>